<keyword evidence="2" id="KW-0521">NADP</keyword>
<dbReference type="InterPro" id="IPR052178">
    <property type="entry name" value="Sec_Metab_Biosynth_SDR"/>
</dbReference>
<proteinExistence type="inferred from homology"/>
<dbReference type="OrthoDB" id="37659at2759"/>
<dbReference type="AlphaFoldDB" id="A0A8E2JRX2"/>
<evidence type="ECO:0000256" key="4">
    <source>
        <dbReference type="RuleBase" id="RU000363"/>
    </source>
</evidence>
<gene>
    <name evidence="5" type="ORF">AOQ84DRAFT_342270</name>
</gene>
<dbReference type="PRINTS" id="PR00081">
    <property type="entry name" value="GDHRDH"/>
</dbReference>
<dbReference type="PANTHER" id="PTHR43618">
    <property type="entry name" value="7-ALPHA-HYDROXYSTEROID DEHYDROGENASE"/>
    <property type="match status" value="1"/>
</dbReference>
<dbReference type="PRINTS" id="PR00080">
    <property type="entry name" value="SDRFAMILY"/>
</dbReference>
<dbReference type="Proteomes" id="UP000250140">
    <property type="component" value="Unassembled WGS sequence"/>
</dbReference>
<evidence type="ECO:0000256" key="2">
    <source>
        <dbReference type="ARBA" id="ARBA00022857"/>
    </source>
</evidence>
<keyword evidence="3" id="KW-0560">Oxidoreductase</keyword>
<protein>
    <submittedName>
        <fullName evidence="5">Oxidoreductase ucpA</fullName>
    </submittedName>
</protein>
<evidence type="ECO:0000313" key="5">
    <source>
        <dbReference type="EMBL" id="OCL07157.1"/>
    </source>
</evidence>
<dbReference type="CDD" id="cd05233">
    <property type="entry name" value="SDR_c"/>
    <property type="match status" value="1"/>
</dbReference>
<name>A0A8E2JRX2_9PEZI</name>
<keyword evidence="6" id="KW-1185">Reference proteome</keyword>
<evidence type="ECO:0000313" key="6">
    <source>
        <dbReference type="Proteomes" id="UP000250140"/>
    </source>
</evidence>
<organism evidence="5 6">
    <name type="scientific">Glonium stellatum</name>
    <dbReference type="NCBI Taxonomy" id="574774"/>
    <lineage>
        <taxon>Eukaryota</taxon>
        <taxon>Fungi</taxon>
        <taxon>Dikarya</taxon>
        <taxon>Ascomycota</taxon>
        <taxon>Pezizomycotina</taxon>
        <taxon>Dothideomycetes</taxon>
        <taxon>Pleosporomycetidae</taxon>
        <taxon>Gloniales</taxon>
        <taxon>Gloniaceae</taxon>
        <taxon>Glonium</taxon>
    </lineage>
</organism>
<dbReference type="GO" id="GO:0016491">
    <property type="term" value="F:oxidoreductase activity"/>
    <property type="evidence" value="ECO:0007669"/>
    <property type="project" value="UniProtKB-KW"/>
</dbReference>
<evidence type="ECO:0000256" key="1">
    <source>
        <dbReference type="ARBA" id="ARBA00006484"/>
    </source>
</evidence>
<dbReference type="Gene3D" id="3.40.50.720">
    <property type="entry name" value="NAD(P)-binding Rossmann-like Domain"/>
    <property type="match status" value="1"/>
</dbReference>
<dbReference type="SUPFAM" id="SSF51735">
    <property type="entry name" value="NAD(P)-binding Rossmann-fold domains"/>
    <property type="match status" value="1"/>
</dbReference>
<dbReference type="Pfam" id="PF00106">
    <property type="entry name" value="adh_short"/>
    <property type="match status" value="1"/>
</dbReference>
<comment type="similarity">
    <text evidence="1 4">Belongs to the short-chain dehydrogenases/reductases (SDR) family.</text>
</comment>
<dbReference type="EMBL" id="KV749922">
    <property type="protein sequence ID" value="OCL07157.1"/>
    <property type="molecule type" value="Genomic_DNA"/>
</dbReference>
<dbReference type="InterPro" id="IPR036291">
    <property type="entry name" value="NAD(P)-bd_dom_sf"/>
</dbReference>
<evidence type="ECO:0000256" key="3">
    <source>
        <dbReference type="ARBA" id="ARBA00023002"/>
    </source>
</evidence>
<sequence length="257" mass="27657">MPFTKVALVTAGSAGLGAAIARVLVAEAEMRVVINYSNDAERATQLINELHNLSNTSSNRSSGDTRFLAIKADVGQRSEVQRLIEQTVSAMGRLDVVVSNAGWTRVTNFMNLDEAMVDDDWDHCFSMNVKSHLHLFLAASDYLKKTEGAFVTTASVAGVKPSGSSLAYAVTKAAQIHLAKSLAFIAAPSIRVNCISPGILLTDWGLKFPPQQLESTRKQNKLQIFATVEDVANQVKVFALSKSITGQNAIIDAGFSL</sequence>
<accession>A0A8E2JRX2</accession>
<dbReference type="InterPro" id="IPR002347">
    <property type="entry name" value="SDR_fam"/>
</dbReference>
<dbReference type="PANTHER" id="PTHR43618:SF13">
    <property type="entry name" value="CHAIN DEHYDROGENASE, PUTATIVE (AFU_ORTHOLOGUE AFUA_1G17650)-RELATED"/>
    <property type="match status" value="1"/>
</dbReference>
<reference evidence="5 6" key="1">
    <citation type="journal article" date="2016" name="Nat. Commun.">
        <title>Ectomycorrhizal ecology is imprinted in the genome of the dominant symbiotic fungus Cenococcum geophilum.</title>
        <authorList>
            <consortium name="DOE Joint Genome Institute"/>
            <person name="Peter M."/>
            <person name="Kohler A."/>
            <person name="Ohm R.A."/>
            <person name="Kuo A."/>
            <person name="Krutzmann J."/>
            <person name="Morin E."/>
            <person name="Arend M."/>
            <person name="Barry K.W."/>
            <person name="Binder M."/>
            <person name="Choi C."/>
            <person name="Clum A."/>
            <person name="Copeland A."/>
            <person name="Grisel N."/>
            <person name="Haridas S."/>
            <person name="Kipfer T."/>
            <person name="LaButti K."/>
            <person name="Lindquist E."/>
            <person name="Lipzen A."/>
            <person name="Maire R."/>
            <person name="Meier B."/>
            <person name="Mihaltcheva S."/>
            <person name="Molinier V."/>
            <person name="Murat C."/>
            <person name="Poggeler S."/>
            <person name="Quandt C.A."/>
            <person name="Sperisen C."/>
            <person name="Tritt A."/>
            <person name="Tisserant E."/>
            <person name="Crous P.W."/>
            <person name="Henrissat B."/>
            <person name="Nehls U."/>
            <person name="Egli S."/>
            <person name="Spatafora J.W."/>
            <person name="Grigoriev I.V."/>
            <person name="Martin F.M."/>
        </authorList>
    </citation>
    <scope>NUCLEOTIDE SEQUENCE [LARGE SCALE GENOMIC DNA]</scope>
    <source>
        <strain evidence="5 6">CBS 207.34</strain>
    </source>
</reference>